<dbReference type="OrthoDB" id="8185598at2759"/>
<dbReference type="PANTHER" id="PTHR11008">
    <property type="entry name" value="PROTEIN TAKEOUT-LIKE PROTEIN"/>
    <property type="match status" value="1"/>
</dbReference>
<dbReference type="AlphaFoldDB" id="A0A834ML95"/>
<dbReference type="GO" id="GO:0005615">
    <property type="term" value="C:extracellular space"/>
    <property type="evidence" value="ECO:0007669"/>
    <property type="project" value="TreeGrafter"/>
</dbReference>
<dbReference type="GO" id="GO:0007623">
    <property type="term" value="P:circadian rhythm"/>
    <property type="evidence" value="ECO:0007669"/>
    <property type="project" value="UniProtKB-ARBA"/>
</dbReference>
<dbReference type="Proteomes" id="UP000625711">
    <property type="component" value="Unassembled WGS sequence"/>
</dbReference>
<accession>A0A834ML95</accession>
<organism evidence="5 6">
    <name type="scientific">Rhynchophorus ferrugineus</name>
    <name type="common">Red palm weevil</name>
    <name type="synonym">Curculio ferrugineus</name>
    <dbReference type="NCBI Taxonomy" id="354439"/>
    <lineage>
        <taxon>Eukaryota</taxon>
        <taxon>Metazoa</taxon>
        <taxon>Ecdysozoa</taxon>
        <taxon>Arthropoda</taxon>
        <taxon>Hexapoda</taxon>
        <taxon>Insecta</taxon>
        <taxon>Pterygota</taxon>
        <taxon>Neoptera</taxon>
        <taxon>Endopterygota</taxon>
        <taxon>Coleoptera</taxon>
        <taxon>Polyphaga</taxon>
        <taxon>Cucujiformia</taxon>
        <taxon>Curculionidae</taxon>
        <taxon>Dryophthorinae</taxon>
        <taxon>Rhynchophorus</taxon>
    </lineage>
</organism>
<dbReference type="InterPro" id="IPR038606">
    <property type="entry name" value="To_sf"/>
</dbReference>
<feature type="chain" id="PRO_5032733212" evidence="4">
    <location>
        <begin position="19"/>
        <end position="244"/>
    </location>
</feature>
<dbReference type="Pfam" id="PF06585">
    <property type="entry name" value="JHBP"/>
    <property type="match status" value="1"/>
</dbReference>
<name>A0A834ML95_RHYFE</name>
<dbReference type="InterPro" id="IPR010562">
    <property type="entry name" value="Haemolymph_juvenile_hormone-bd"/>
</dbReference>
<evidence type="ECO:0000256" key="1">
    <source>
        <dbReference type="ARBA" id="ARBA00022729"/>
    </source>
</evidence>
<keyword evidence="1 4" id="KW-0732">Signal</keyword>
<comment type="caution">
    <text evidence="5">The sequence shown here is derived from an EMBL/GenBank/DDBJ whole genome shotgun (WGS) entry which is preliminary data.</text>
</comment>
<dbReference type="PANTHER" id="PTHR11008:SF14">
    <property type="entry name" value="CIRCADIAN CLOCK-CONTROLLED PROTEIN-LIKE PROTEIN"/>
    <property type="match status" value="1"/>
</dbReference>
<proteinExistence type="inferred from homology"/>
<dbReference type="Gene3D" id="3.15.10.30">
    <property type="entry name" value="Haemolymph juvenile hormone binding protein"/>
    <property type="match status" value="1"/>
</dbReference>
<evidence type="ECO:0000313" key="6">
    <source>
        <dbReference type="Proteomes" id="UP000625711"/>
    </source>
</evidence>
<keyword evidence="2" id="KW-0090">Biological rhythms</keyword>
<comment type="similarity">
    <text evidence="3">Belongs to the TO family.</text>
</comment>
<evidence type="ECO:0000256" key="4">
    <source>
        <dbReference type="SAM" id="SignalP"/>
    </source>
</evidence>
<evidence type="ECO:0000256" key="2">
    <source>
        <dbReference type="ARBA" id="ARBA00023108"/>
    </source>
</evidence>
<dbReference type="SMART" id="SM00700">
    <property type="entry name" value="JHBP"/>
    <property type="match status" value="1"/>
</dbReference>
<sequence>MSLEVLLFLVLQILAVYGESELPDFLRVCKRNEPNLSSCIVDSIENLRPYLITGVPEYNIPSIEPLIMENLLADETPNLKITVTNASAWGCSDFIIKNLSASSSFHEVNVDIDIPKLRIRSHYGVNGKILVLPIKGSGDLEANISDIRANAKFKTELYEKDGTTYLRHKHIKLKVLTGNGNVRLEDIVNGDTVLLKLINDIINKNLEPFLEQLMPLIERALEKVFLRIANGIIDTFTYDQLFPV</sequence>
<gene>
    <name evidence="5" type="ORF">GWI33_002598</name>
</gene>
<evidence type="ECO:0000256" key="3">
    <source>
        <dbReference type="ARBA" id="ARBA00060902"/>
    </source>
</evidence>
<keyword evidence="6" id="KW-1185">Reference proteome</keyword>
<reference evidence="5" key="1">
    <citation type="submission" date="2020-08" db="EMBL/GenBank/DDBJ databases">
        <title>Genome sequencing and assembly of the red palm weevil Rhynchophorus ferrugineus.</title>
        <authorList>
            <person name="Dias G.B."/>
            <person name="Bergman C.M."/>
            <person name="Manee M."/>
        </authorList>
    </citation>
    <scope>NUCLEOTIDE SEQUENCE</scope>
    <source>
        <strain evidence="5">AA-2017</strain>
        <tissue evidence="5">Whole larva</tissue>
    </source>
</reference>
<evidence type="ECO:0000313" key="5">
    <source>
        <dbReference type="EMBL" id="KAF7282494.1"/>
    </source>
</evidence>
<dbReference type="FunFam" id="3.15.10.30:FF:000001">
    <property type="entry name" value="Takeout-like protein 1"/>
    <property type="match status" value="1"/>
</dbReference>
<protein>
    <submittedName>
        <fullName evidence="5">Uncharacterized protein</fullName>
    </submittedName>
</protein>
<dbReference type="EMBL" id="JAACXV010000171">
    <property type="protein sequence ID" value="KAF7282494.1"/>
    <property type="molecule type" value="Genomic_DNA"/>
</dbReference>
<feature type="signal peptide" evidence="4">
    <location>
        <begin position="1"/>
        <end position="18"/>
    </location>
</feature>